<accession>A0A830H5V6</accession>
<reference evidence="5" key="1">
    <citation type="submission" date="2020-10" db="EMBL/GenBank/DDBJ databases">
        <title>Unveiling of a novel bifunctional photoreceptor, Dualchrome1, isolated from a cosmopolitan green alga.</title>
        <authorList>
            <person name="Suzuki S."/>
            <person name="Kawachi M."/>
        </authorList>
    </citation>
    <scope>NUCLEOTIDE SEQUENCE</scope>
    <source>
        <strain evidence="5">NIES 2893</strain>
    </source>
</reference>
<dbReference type="PANTHER" id="PTHR15818">
    <property type="entry name" value="G PATCH AND KOW-CONTAINING"/>
    <property type="match status" value="1"/>
</dbReference>
<dbReference type="OrthoDB" id="5577072at2759"/>
<dbReference type="PROSITE" id="PS50174">
    <property type="entry name" value="G_PATCH"/>
    <property type="match status" value="1"/>
</dbReference>
<evidence type="ECO:0000256" key="1">
    <source>
        <dbReference type="ARBA" id="ARBA00004123"/>
    </source>
</evidence>
<dbReference type="SMART" id="SM00443">
    <property type="entry name" value="G_patch"/>
    <property type="match status" value="1"/>
</dbReference>
<proteinExistence type="predicted"/>
<evidence type="ECO:0000313" key="5">
    <source>
        <dbReference type="EMBL" id="GHP01663.1"/>
    </source>
</evidence>
<dbReference type="Pfam" id="PF12656">
    <property type="entry name" value="G-patch_2"/>
    <property type="match status" value="1"/>
</dbReference>
<name>A0A830H5V6_9CHLO</name>
<evidence type="ECO:0000313" key="6">
    <source>
        <dbReference type="Proteomes" id="UP000660262"/>
    </source>
</evidence>
<dbReference type="EMBL" id="BNJQ01000001">
    <property type="protein sequence ID" value="GHP01663.1"/>
    <property type="molecule type" value="Genomic_DNA"/>
</dbReference>
<evidence type="ECO:0000259" key="4">
    <source>
        <dbReference type="PROSITE" id="PS50174"/>
    </source>
</evidence>
<dbReference type="InterPro" id="IPR000467">
    <property type="entry name" value="G_patch_dom"/>
</dbReference>
<feature type="region of interest" description="Disordered" evidence="3">
    <location>
        <begin position="115"/>
        <end position="182"/>
    </location>
</feature>
<organism evidence="5 6">
    <name type="scientific">Pycnococcus provasolii</name>
    <dbReference type="NCBI Taxonomy" id="41880"/>
    <lineage>
        <taxon>Eukaryota</taxon>
        <taxon>Viridiplantae</taxon>
        <taxon>Chlorophyta</taxon>
        <taxon>Pseudoscourfieldiophyceae</taxon>
        <taxon>Pseudoscourfieldiales</taxon>
        <taxon>Pycnococcaceae</taxon>
        <taxon>Pycnococcus</taxon>
    </lineage>
</organism>
<comment type="subcellular location">
    <subcellularLocation>
        <location evidence="1">Nucleus</location>
    </subcellularLocation>
</comment>
<dbReference type="AlphaFoldDB" id="A0A830H5V6"/>
<protein>
    <recommendedName>
        <fullName evidence="4">G-patch domain-containing protein</fullName>
    </recommendedName>
</protein>
<dbReference type="GO" id="GO:0003676">
    <property type="term" value="F:nucleic acid binding"/>
    <property type="evidence" value="ECO:0007669"/>
    <property type="project" value="InterPro"/>
</dbReference>
<keyword evidence="2" id="KW-0539">Nucleus</keyword>
<dbReference type="PANTHER" id="PTHR15818:SF2">
    <property type="entry name" value="G-PATCH DOMAIN AND KOW MOTIFS-CONTAINING PROTEIN"/>
    <property type="match status" value="1"/>
</dbReference>
<feature type="region of interest" description="Disordered" evidence="3">
    <location>
        <begin position="263"/>
        <end position="294"/>
    </location>
</feature>
<evidence type="ECO:0000256" key="3">
    <source>
        <dbReference type="SAM" id="MobiDB-lite"/>
    </source>
</evidence>
<sequence length="294" mass="29904">MSGDDGGASQMKPFSLGAAKKGANASAKPLGVGVAFSLGAASKGAASSKLPLRGATGRTPAAAPVGGFFEAAANAEPERIQISTIEEATQGLLKDKPLEPRVIAPLQNTFQVGAKRRAPGFVPNATEQGADDGPAFERAEAGTDNAQTTTTTYGLHKRGGADDNESKAKDEPAAAGASTDVAARAEAAAAKRARRQAGGVDEARRAYREEEAACADDTGVEEYETMPVSDFGKALLRGMGWQEGKGIGRSGSHADDVVVKDVHRRPHRLGLGADATPGAGASRGGEKGGSAPRT</sequence>
<feature type="compositionally biased region" description="Basic and acidic residues" evidence="3">
    <location>
        <begin position="159"/>
        <end position="172"/>
    </location>
</feature>
<evidence type="ECO:0000256" key="2">
    <source>
        <dbReference type="ARBA" id="ARBA00023242"/>
    </source>
</evidence>
<keyword evidence="6" id="KW-1185">Reference proteome</keyword>
<dbReference type="Proteomes" id="UP000660262">
    <property type="component" value="Unassembled WGS sequence"/>
</dbReference>
<gene>
    <name evidence="5" type="ORF">PPROV_000042000</name>
</gene>
<feature type="domain" description="G-patch" evidence="4">
    <location>
        <begin position="228"/>
        <end position="276"/>
    </location>
</feature>
<dbReference type="InterPro" id="IPR045166">
    <property type="entry name" value="Spp2-like"/>
</dbReference>
<dbReference type="GO" id="GO:0005681">
    <property type="term" value="C:spliceosomal complex"/>
    <property type="evidence" value="ECO:0007669"/>
    <property type="project" value="TreeGrafter"/>
</dbReference>
<comment type="caution">
    <text evidence="5">The sequence shown here is derived from an EMBL/GenBank/DDBJ whole genome shotgun (WGS) entry which is preliminary data.</text>
</comment>
<dbReference type="InterPro" id="IPR026822">
    <property type="entry name" value="Spp2/MOS2_G-patch"/>
</dbReference>
<dbReference type="GO" id="GO:0000398">
    <property type="term" value="P:mRNA splicing, via spliceosome"/>
    <property type="evidence" value="ECO:0007669"/>
    <property type="project" value="InterPro"/>
</dbReference>